<dbReference type="InterPro" id="IPR040325">
    <property type="entry name" value="RIMBP1/2/3"/>
</dbReference>
<feature type="domain" description="Fibronectin type-III" evidence="10">
    <location>
        <begin position="1156"/>
        <end position="1246"/>
    </location>
</feature>
<feature type="compositionally biased region" description="Polar residues" evidence="8">
    <location>
        <begin position="298"/>
        <end position="307"/>
    </location>
</feature>
<dbReference type="Proteomes" id="UP000826234">
    <property type="component" value="Unassembled WGS sequence"/>
</dbReference>
<evidence type="ECO:0000256" key="2">
    <source>
        <dbReference type="ARBA" id="ARBA00010749"/>
    </source>
</evidence>
<dbReference type="Pfam" id="PF00041">
    <property type="entry name" value="fn3"/>
    <property type="match status" value="2"/>
</dbReference>
<evidence type="ECO:0000256" key="1">
    <source>
        <dbReference type="ARBA" id="ARBA00004496"/>
    </source>
</evidence>
<evidence type="ECO:0008006" key="13">
    <source>
        <dbReference type="Google" id="ProtNLM"/>
    </source>
</evidence>
<dbReference type="Gene3D" id="2.60.40.10">
    <property type="entry name" value="Immunoglobulins"/>
    <property type="match status" value="3"/>
</dbReference>
<evidence type="ECO:0000256" key="5">
    <source>
        <dbReference type="ARBA" id="ARBA00022737"/>
    </source>
</evidence>
<dbReference type="InterPro" id="IPR057950">
    <property type="entry name" value="RIMB1/RIM3A-C-like_N"/>
</dbReference>
<dbReference type="CDD" id="cd00063">
    <property type="entry name" value="FN3"/>
    <property type="match status" value="2"/>
</dbReference>
<feature type="region of interest" description="Disordered" evidence="8">
    <location>
        <begin position="1593"/>
        <end position="1616"/>
    </location>
</feature>
<name>A0ABQ7TLC0_PHRPL</name>
<comment type="caution">
    <text evidence="11">The sequence shown here is derived from an EMBL/GenBank/DDBJ whole genome shotgun (WGS) entry which is preliminary data.</text>
</comment>
<dbReference type="InterPro" id="IPR035753">
    <property type="entry name" value="RIM-BP_SH3_2"/>
</dbReference>
<feature type="domain" description="Fibronectin type-III" evidence="10">
    <location>
        <begin position="1062"/>
        <end position="1153"/>
    </location>
</feature>
<feature type="coiled-coil region" evidence="7">
    <location>
        <begin position="638"/>
        <end position="808"/>
    </location>
</feature>
<evidence type="ECO:0000313" key="12">
    <source>
        <dbReference type="Proteomes" id="UP000826234"/>
    </source>
</evidence>
<feature type="region of interest" description="Disordered" evidence="8">
    <location>
        <begin position="879"/>
        <end position="911"/>
    </location>
</feature>
<evidence type="ECO:0000256" key="7">
    <source>
        <dbReference type="SAM" id="Coils"/>
    </source>
</evidence>
<keyword evidence="4" id="KW-0963">Cytoplasm</keyword>
<dbReference type="SMART" id="SM00060">
    <property type="entry name" value="FN3"/>
    <property type="match status" value="3"/>
</dbReference>
<evidence type="ECO:0000259" key="9">
    <source>
        <dbReference type="PROSITE" id="PS50002"/>
    </source>
</evidence>
<dbReference type="InterPro" id="IPR036028">
    <property type="entry name" value="SH3-like_dom_sf"/>
</dbReference>
<evidence type="ECO:0000256" key="6">
    <source>
        <dbReference type="PROSITE-ProRule" id="PRU00192"/>
    </source>
</evidence>
<feature type="region of interest" description="Disordered" evidence="8">
    <location>
        <begin position="298"/>
        <end position="366"/>
    </location>
</feature>
<keyword evidence="12" id="KW-1185">Reference proteome</keyword>
<dbReference type="CDD" id="cd12014">
    <property type="entry name" value="SH3_RIM-BP_1"/>
    <property type="match status" value="1"/>
</dbReference>
<keyword evidence="5" id="KW-0677">Repeat</keyword>
<feature type="compositionally biased region" description="Basic and acidic residues" evidence="8">
    <location>
        <begin position="1601"/>
        <end position="1616"/>
    </location>
</feature>
<dbReference type="CDD" id="cd12012">
    <property type="entry name" value="SH3_RIM-BP_2"/>
    <property type="match status" value="1"/>
</dbReference>
<dbReference type="SMART" id="SM00326">
    <property type="entry name" value="SH3"/>
    <property type="match status" value="2"/>
</dbReference>
<dbReference type="PROSITE" id="PS50002">
    <property type="entry name" value="SH3"/>
    <property type="match status" value="2"/>
</dbReference>
<sequence length="1767" mass="196669">MTKDTPASGGGSGPPLPQATSHSSPRRANSGCVARGGGGGGGGGSGQPPPSSSSSFHDDHRRELEALRSELEAERLRSQECRRRFAVEARELREAAERDRQRLADQLRSKWEQQRARELRQLREDGLREREAEIRQLLRWKEAELREAQELLQRERDAAMRQARELQRQLAEELVSRGGGGGGGGKGGSGGPGLSGQEGRAKLQEVLGKLRWEVDGEQAARIRHLKAELELERSLFLKYILQRFEGDQASSAPGSPQRAVKEASSSSTSPKVAKRRPRSLESLVAACCAAAAASKSRSLDSNLSPCPQQQQHALLHQQEEEEGINTESKSDGSQGQQHLVPGDTLEKEDSPEKEKSEDAPPEGKVSALDPVDVAQEQQRQEPQAPPEWLSGSSYNQLMRQNTDLLKALVDLEQRCTHLKEENSLLRRSSFPEMKDKVKRLKRKNAELAGIAKRLEERAKRLQESSLRVGSGPIPLAMSCSDMDLYKTSFARQRAKDLSEQASVLLAKDQQLDALQRECWELHAKLSSGKESSSLLNIYDFDRLLRESQREILRLQRQIMLKNLRESLQQSKVSSDYTGNIQETPLDTHVQDTSLPKEVSQAENTLVKNVESESLPAGNGTQNDGNSLLQTDSESEYHLQVLKEKLSEKSKQCETLEHEMEEKQKRCDDLELQLKEALKENVRIAEENSQLHKKSEWIEKIENENAEIKMKLIQATDDRNSAVQLTKGLESKVENLEKVISNLKEIAERRQQLVSEHKEALLMLQKKEEEIRQLQQIQTEIKRENKEAVQLLEAHVKELENQYHTQTEHFNLLAQELEQLQSKKPGSLESGLLHATYSSTSIIYQEKWKEDGCHSLPHSENISDRNTASIDCGGLLQTAKELESHSDSSESDSNQNNSKSCPNPEEDTAGETEELNADKISINLALENPGPSKLRVFLARYSYDPFDGPNKNPEAELPLTAGEYVYICGEMDEDGFYEGELMDGRRGMVPSNLVEEVSGNDLISFVPLEATDTYYRCCHEMGCSCRNASSEEKSDSPDEDVCANLLSSGLGREMSGDQTAVPYPQNLTLIRQFSKSIIIGWDPPHVLDNCGEVHSYNIYVNADLCCNVKPSSQMKAVIENLDLKSHSYRISVQSVTDKGNSDKKQCTFLVGNSFHIAPTLLELRDYTATSAEITWLPSNSNYTHTIYLNEKEYDVTKAGVYWYTFRNLKPNSQYNIKVETRALHEELFPRGHLEQKSSIITFTTLLAGPPNAPLDVQVQPSSSAGFLVISWLPVTIDEVGSSNGVKVTGYAVYINGRKVTEVMSPTAGSVSLAASQLLMFHGSWTVSVRTLSPNGESVDSVPALIPPVLLNIPCSSLSKPVACIQAPESEDGCIAMRNSTSSPFYSHLPNVDSNFTIHFTSNCEESDTSMPGNISQNQGSSSMWTTFHHARSGDKGYSNLPVSVWKQSSEHTFPPSGCEKSDIKVASHIFAEDTQKEQSEEYLQSKNPMFESQPDNQKVSIYPVTQCSNTIAKDSSSQHCVENSGAGFWSPASSVSSTEFIPKKGSYRQAGSYNICLQEEPSRFFEKKHIKQMKQLCKELSNLKVSKVETEQVSGAESWKSSLDDHNHSSDLSDMEKEEEDRMNFAGQGIDRLQEGLMSPVELTKDEIILCALRNSPNTPSVPNSSTQSSLILGDTFNDGSERLFVALFDYDPVIMSPNSEAAREGLSFKEGQILKVIGDKDDNGFYRGECEEKQGYIPCHMVSEIYIESRLLLCGSNGRLLLCGSKP</sequence>
<feature type="region of interest" description="Disordered" evidence="8">
    <location>
        <begin position="175"/>
        <end position="199"/>
    </location>
</feature>
<comment type="similarity">
    <text evidence="2">Belongs to the RIMBP family.</text>
</comment>
<evidence type="ECO:0000259" key="10">
    <source>
        <dbReference type="PROSITE" id="PS50853"/>
    </source>
</evidence>
<dbReference type="SUPFAM" id="SSF50044">
    <property type="entry name" value="SH3-domain"/>
    <property type="match status" value="2"/>
</dbReference>
<evidence type="ECO:0000256" key="3">
    <source>
        <dbReference type="ARBA" id="ARBA00022443"/>
    </source>
</evidence>
<dbReference type="InterPro" id="IPR057884">
    <property type="entry name" value="FN3_RIM-BP1/2/3"/>
</dbReference>
<feature type="compositionally biased region" description="Gly residues" evidence="8">
    <location>
        <begin position="34"/>
        <end position="46"/>
    </location>
</feature>
<dbReference type="Pfam" id="PF07653">
    <property type="entry name" value="SH3_2"/>
    <property type="match status" value="2"/>
</dbReference>
<feature type="coiled-coil region" evidence="7">
    <location>
        <begin position="394"/>
        <end position="464"/>
    </location>
</feature>
<dbReference type="PANTHER" id="PTHR14234">
    <property type="entry name" value="RIM BINDING PROTEIN-RELATED"/>
    <property type="match status" value="1"/>
</dbReference>
<dbReference type="PANTHER" id="PTHR14234:SF20">
    <property type="entry name" value="PERIPHERAL-TYPE BENZODIAZEPINE RECEPTOR-ASSOCIATED PROTEIN 1"/>
    <property type="match status" value="1"/>
</dbReference>
<dbReference type="Pfam" id="PF25523">
    <property type="entry name" value="Ig_RIMBP2"/>
    <property type="match status" value="1"/>
</dbReference>
<dbReference type="Pfam" id="PF25566">
    <property type="entry name" value="RIMB1_N"/>
    <property type="match status" value="1"/>
</dbReference>
<organism evidence="11 12">
    <name type="scientific">Phrynosoma platyrhinos</name>
    <name type="common">Desert horned lizard</name>
    <dbReference type="NCBI Taxonomy" id="52577"/>
    <lineage>
        <taxon>Eukaryota</taxon>
        <taxon>Metazoa</taxon>
        <taxon>Chordata</taxon>
        <taxon>Craniata</taxon>
        <taxon>Vertebrata</taxon>
        <taxon>Euteleostomi</taxon>
        <taxon>Lepidosauria</taxon>
        <taxon>Squamata</taxon>
        <taxon>Bifurcata</taxon>
        <taxon>Unidentata</taxon>
        <taxon>Episquamata</taxon>
        <taxon>Toxicofera</taxon>
        <taxon>Iguania</taxon>
        <taxon>Phrynosomatidae</taxon>
        <taxon>Phrynosomatinae</taxon>
        <taxon>Phrynosoma</taxon>
    </lineage>
</organism>
<dbReference type="Gene3D" id="2.30.30.40">
    <property type="entry name" value="SH3 Domains"/>
    <property type="match status" value="2"/>
</dbReference>
<dbReference type="EMBL" id="JAIPUX010000439">
    <property type="protein sequence ID" value="KAH0630615.1"/>
    <property type="molecule type" value="Genomic_DNA"/>
</dbReference>
<dbReference type="SUPFAM" id="SSF49265">
    <property type="entry name" value="Fibronectin type III"/>
    <property type="match status" value="2"/>
</dbReference>
<feature type="region of interest" description="Disordered" evidence="8">
    <location>
        <begin position="1"/>
        <end position="64"/>
    </location>
</feature>
<comment type="subcellular location">
    <subcellularLocation>
        <location evidence="1">Cytoplasm</location>
    </subcellularLocation>
</comment>
<feature type="compositionally biased region" description="Gly residues" evidence="8">
    <location>
        <begin position="177"/>
        <end position="196"/>
    </location>
</feature>
<keyword evidence="7" id="KW-0175">Coiled coil</keyword>
<dbReference type="InterPro" id="IPR003961">
    <property type="entry name" value="FN3_dom"/>
</dbReference>
<dbReference type="InterPro" id="IPR036116">
    <property type="entry name" value="FN3_sf"/>
</dbReference>
<feature type="compositionally biased region" description="Polar residues" evidence="8">
    <location>
        <begin position="18"/>
        <end position="27"/>
    </location>
</feature>
<protein>
    <recommendedName>
        <fullName evidence="13">Peripheral-type benzodiazepine receptor-associated protein 1</fullName>
    </recommendedName>
</protein>
<evidence type="ECO:0000256" key="4">
    <source>
        <dbReference type="ARBA" id="ARBA00022490"/>
    </source>
</evidence>
<feature type="domain" description="Fibronectin type-III" evidence="10">
    <location>
        <begin position="1251"/>
        <end position="1350"/>
    </location>
</feature>
<feature type="compositionally biased region" description="Low complexity" evidence="8">
    <location>
        <begin position="890"/>
        <end position="899"/>
    </location>
</feature>
<feature type="region of interest" description="Disordered" evidence="8">
    <location>
        <begin position="247"/>
        <end position="277"/>
    </location>
</feature>
<keyword evidence="3 6" id="KW-0728">SH3 domain</keyword>
<proteinExistence type="inferred from homology"/>
<feature type="compositionally biased region" description="Polar residues" evidence="8">
    <location>
        <begin position="325"/>
        <end position="337"/>
    </location>
</feature>
<dbReference type="PROSITE" id="PS50853">
    <property type="entry name" value="FN3"/>
    <property type="match status" value="3"/>
</dbReference>
<feature type="compositionally biased region" description="Basic and acidic residues" evidence="8">
    <location>
        <begin position="344"/>
        <end position="358"/>
    </location>
</feature>
<reference evidence="11 12" key="1">
    <citation type="journal article" date="2022" name="Gigascience">
        <title>A chromosome-level genome assembly and annotation of the desert horned lizard, Phrynosoma platyrhinos, provides insight into chromosomal rearrangements among reptiles.</title>
        <authorList>
            <person name="Koochekian N."/>
            <person name="Ascanio A."/>
            <person name="Farleigh K."/>
            <person name="Card D.C."/>
            <person name="Schield D.R."/>
            <person name="Castoe T.A."/>
            <person name="Jezkova T."/>
        </authorList>
    </citation>
    <scope>NUCLEOTIDE SEQUENCE [LARGE SCALE GENOMIC DNA]</scope>
    <source>
        <strain evidence="11">NK-2021</strain>
    </source>
</reference>
<evidence type="ECO:0000313" key="11">
    <source>
        <dbReference type="EMBL" id="KAH0630615.1"/>
    </source>
</evidence>
<evidence type="ECO:0000256" key="8">
    <source>
        <dbReference type="SAM" id="MobiDB-lite"/>
    </source>
</evidence>
<accession>A0ABQ7TLC0</accession>
<dbReference type="InterPro" id="IPR013783">
    <property type="entry name" value="Ig-like_fold"/>
</dbReference>
<dbReference type="InterPro" id="IPR001452">
    <property type="entry name" value="SH3_domain"/>
</dbReference>
<feature type="domain" description="SH3" evidence="9">
    <location>
        <begin position="931"/>
        <end position="998"/>
    </location>
</feature>
<feature type="domain" description="SH3" evidence="9">
    <location>
        <begin position="1679"/>
        <end position="1747"/>
    </location>
</feature>
<gene>
    <name evidence="11" type="ORF">JD844_013852</name>
</gene>